<organism evidence="2 3">
    <name type="scientific">Merismopedia glauca CCAP 1448/3</name>
    <dbReference type="NCBI Taxonomy" id="1296344"/>
    <lineage>
        <taxon>Bacteria</taxon>
        <taxon>Bacillati</taxon>
        <taxon>Cyanobacteriota</taxon>
        <taxon>Cyanophyceae</taxon>
        <taxon>Synechococcales</taxon>
        <taxon>Merismopediaceae</taxon>
        <taxon>Merismopedia</taxon>
    </lineage>
</organism>
<evidence type="ECO:0000313" key="2">
    <source>
        <dbReference type="EMBL" id="PSB04645.1"/>
    </source>
</evidence>
<name>A0A2T1C8P5_9CYAN</name>
<dbReference type="Proteomes" id="UP000238762">
    <property type="component" value="Unassembled WGS sequence"/>
</dbReference>
<dbReference type="AlphaFoldDB" id="A0A2T1C8P5"/>
<feature type="transmembrane region" description="Helical" evidence="1">
    <location>
        <begin position="35"/>
        <end position="56"/>
    </location>
</feature>
<evidence type="ECO:0000313" key="3">
    <source>
        <dbReference type="Proteomes" id="UP000238762"/>
    </source>
</evidence>
<evidence type="ECO:0000256" key="1">
    <source>
        <dbReference type="SAM" id="Phobius"/>
    </source>
</evidence>
<proteinExistence type="predicted"/>
<accession>A0A2T1C8P5</accession>
<comment type="caution">
    <text evidence="2">The sequence shown here is derived from an EMBL/GenBank/DDBJ whole genome shotgun (WGS) entry which is preliminary data.</text>
</comment>
<keyword evidence="3" id="KW-1185">Reference proteome</keyword>
<keyword evidence="1" id="KW-0812">Transmembrane</keyword>
<feature type="transmembrane region" description="Helical" evidence="1">
    <location>
        <begin position="12"/>
        <end position="29"/>
    </location>
</feature>
<protein>
    <submittedName>
        <fullName evidence="2">Uncharacterized protein</fullName>
    </submittedName>
</protein>
<keyword evidence="1" id="KW-0472">Membrane</keyword>
<dbReference type="EMBL" id="PVWJ01000009">
    <property type="protein sequence ID" value="PSB04645.1"/>
    <property type="molecule type" value="Genomic_DNA"/>
</dbReference>
<dbReference type="RefSeq" id="WP_106287154.1">
    <property type="nucleotide sequence ID" value="NZ_CAWNTC010000176.1"/>
</dbReference>
<keyword evidence="1" id="KW-1133">Transmembrane helix</keyword>
<dbReference type="OrthoDB" id="468246at2"/>
<sequence length="62" mass="6732">MAEFMLEYKLYLLAILHFAIGAAAGIVAWRKGYSLTRWLLFGAVGGTVALVTALWIKPSSSS</sequence>
<reference evidence="2 3" key="1">
    <citation type="submission" date="2018-02" db="EMBL/GenBank/DDBJ databases">
        <authorList>
            <person name="Cohen D.B."/>
            <person name="Kent A.D."/>
        </authorList>
    </citation>
    <scope>NUCLEOTIDE SEQUENCE [LARGE SCALE GENOMIC DNA]</scope>
    <source>
        <strain evidence="2 3">CCAP 1448/3</strain>
    </source>
</reference>
<gene>
    <name evidence="2" type="ORF">C7B64_02885</name>
</gene>
<reference evidence="2 3" key="2">
    <citation type="submission" date="2018-03" db="EMBL/GenBank/DDBJ databases">
        <title>The ancient ancestry and fast evolution of plastids.</title>
        <authorList>
            <person name="Moore K.R."/>
            <person name="Magnabosco C."/>
            <person name="Momper L."/>
            <person name="Gold D.A."/>
            <person name="Bosak T."/>
            <person name="Fournier G.P."/>
        </authorList>
    </citation>
    <scope>NUCLEOTIDE SEQUENCE [LARGE SCALE GENOMIC DNA]</scope>
    <source>
        <strain evidence="2 3">CCAP 1448/3</strain>
    </source>
</reference>